<dbReference type="Pfam" id="PF18475">
    <property type="entry name" value="PIN7"/>
    <property type="match status" value="1"/>
</dbReference>
<reference evidence="2 3" key="1">
    <citation type="submission" date="2018-02" db="EMBL/GenBank/DDBJ databases">
        <title>Comparative genomes isolates from brazilian mangrove.</title>
        <authorList>
            <person name="Araujo J.E."/>
            <person name="Taketani R.G."/>
            <person name="Silva M.C.P."/>
            <person name="Loureco M.V."/>
            <person name="Andreote F.D."/>
        </authorList>
    </citation>
    <scope>NUCLEOTIDE SEQUENCE [LARGE SCALE GENOMIC DNA]</scope>
    <source>
        <strain evidence="2 3">HEX-2 MGV</strain>
    </source>
</reference>
<evidence type="ECO:0000259" key="1">
    <source>
        <dbReference type="Pfam" id="PF18475"/>
    </source>
</evidence>
<protein>
    <recommendedName>
        <fullName evidence="1">PIN-like domain-containing protein</fullName>
    </recommendedName>
</protein>
<feature type="domain" description="PIN-like" evidence="1">
    <location>
        <begin position="5"/>
        <end position="103"/>
    </location>
</feature>
<comment type="caution">
    <text evidence="2">The sequence shown here is derived from an EMBL/GenBank/DDBJ whole genome shotgun (WGS) entry which is preliminary data.</text>
</comment>
<dbReference type="InterPro" id="IPR041494">
    <property type="entry name" value="PIN7"/>
</dbReference>
<evidence type="ECO:0000313" key="2">
    <source>
        <dbReference type="EMBL" id="PQO36922.1"/>
    </source>
</evidence>
<gene>
    <name evidence="2" type="ORF">C5Y96_07100</name>
</gene>
<evidence type="ECO:0000313" key="3">
    <source>
        <dbReference type="Proteomes" id="UP000240009"/>
    </source>
</evidence>
<dbReference type="OrthoDB" id="9791898at2"/>
<sequence>MIWGFVDYENLGSLKGIAFKQYQKLFIFCGPKNPNINLGDATVGEFLKIEVIKLKSTGSNNLDFHIAYYLGKFSETAAADIQFHVISRDHGFDGLVSHIKKTGRACQRTAPANGEKKTGFSACADLAVERLRHTDGRTRPRKEKPLINWIASQCHSKDSLVDGKTILAELVSAGLIQNENSVIKYKLKP</sequence>
<dbReference type="RefSeq" id="WP_105351374.1">
    <property type="nucleotide sequence ID" value="NZ_PUIA01000017.1"/>
</dbReference>
<dbReference type="EMBL" id="PUIA01000017">
    <property type="protein sequence ID" value="PQO36922.1"/>
    <property type="molecule type" value="Genomic_DNA"/>
</dbReference>
<dbReference type="AlphaFoldDB" id="A0A2S8FXL7"/>
<dbReference type="Proteomes" id="UP000240009">
    <property type="component" value="Unassembled WGS sequence"/>
</dbReference>
<proteinExistence type="predicted"/>
<organism evidence="2 3">
    <name type="scientific">Blastopirellula marina</name>
    <dbReference type="NCBI Taxonomy" id="124"/>
    <lineage>
        <taxon>Bacteria</taxon>
        <taxon>Pseudomonadati</taxon>
        <taxon>Planctomycetota</taxon>
        <taxon>Planctomycetia</taxon>
        <taxon>Pirellulales</taxon>
        <taxon>Pirellulaceae</taxon>
        <taxon>Blastopirellula</taxon>
    </lineage>
</organism>
<accession>A0A2S8FXL7</accession>
<name>A0A2S8FXL7_9BACT</name>